<accession>A0A344L2W4</accession>
<dbReference type="RefSeq" id="WP_113691660.1">
    <property type="nucleotide sequence ID" value="NZ_CP015163.1"/>
</dbReference>
<proteinExistence type="predicted"/>
<feature type="domain" description="Polysaccharide pyruvyl transferase" evidence="1">
    <location>
        <begin position="183"/>
        <end position="222"/>
    </location>
</feature>
<protein>
    <submittedName>
        <fullName evidence="2">Polysaccharide pyruvyl transferase</fullName>
    </submittedName>
</protein>
<keyword evidence="2" id="KW-0808">Transferase</keyword>
<sequence length="295" mass="32113">MRVLLTGWPSFPDGEATAGDVLSLRSVRSALTSARIDNETAWSPVFRPGAMRLEDAEPSRYSHVVFVCGPAHGAQVRRLHERFGDCHRIAAGVSVIDPEDPAVTGFHRVLARDEPGGARPDLAWHAGTTRTPVIGVALAPGQREYGGRRRHELVHGALDRWLSTLDCVRLPVDTRLDSRDWRNCATPDQFGSLLARLDALVTTRLHGLVFGLRAGIPVLAVDPIEGGGKVTAQARALGWPALVGAESVAEPGVLDHWWSWCLSERGRTAVHRRPPEDGLLTELVTELVTGLKEAR</sequence>
<evidence type="ECO:0000259" key="1">
    <source>
        <dbReference type="Pfam" id="PF04230"/>
    </source>
</evidence>
<dbReference type="InterPro" id="IPR007345">
    <property type="entry name" value="Polysacch_pyruvyl_Trfase"/>
</dbReference>
<dbReference type="GO" id="GO:0016740">
    <property type="term" value="F:transferase activity"/>
    <property type="evidence" value="ECO:0007669"/>
    <property type="project" value="UniProtKB-KW"/>
</dbReference>
<organism evidence="2 3">
    <name type="scientific">Amycolatopsis albispora</name>
    <dbReference type="NCBI Taxonomy" id="1804986"/>
    <lineage>
        <taxon>Bacteria</taxon>
        <taxon>Bacillati</taxon>
        <taxon>Actinomycetota</taxon>
        <taxon>Actinomycetes</taxon>
        <taxon>Pseudonocardiales</taxon>
        <taxon>Pseudonocardiaceae</taxon>
        <taxon>Amycolatopsis</taxon>
    </lineage>
</organism>
<keyword evidence="3" id="KW-1185">Reference proteome</keyword>
<evidence type="ECO:0000313" key="2">
    <source>
        <dbReference type="EMBL" id="AXB42388.1"/>
    </source>
</evidence>
<dbReference type="Proteomes" id="UP000250434">
    <property type="component" value="Chromosome"/>
</dbReference>
<dbReference type="AlphaFoldDB" id="A0A344L2W4"/>
<dbReference type="EMBL" id="CP015163">
    <property type="protein sequence ID" value="AXB42388.1"/>
    <property type="molecule type" value="Genomic_DNA"/>
</dbReference>
<name>A0A344L2W4_9PSEU</name>
<dbReference type="Pfam" id="PF04230">
    <property type="entry name" value="PS_pyruv_trans"/>
    <property type="match status" value="1"/>
</dbReference>
<evidence type="ECO:0000313" key="3">
    <source>
        <dbReference type="Proteomes" id="UP000250434"/>
    </source>
</evidence>
<dbReference type="KEGG" id="aab:A4R43_07480"/>
<reference evidence="2 3" key="1">
    <citation type="submission" date="2016-04" db="EMBL/GenBank/DDBJ databases">
        <title>Complete genome sequence and analysis of deep-sea sediment isolate, Amycolatopsis sp. WP1.</title>
        <authorList>
            <person name="Wang H."/>
            <person name="Chen S."/>
            <person name="Wu Q."/>
        </authorList>
    </citation>
    <scope>NUCLEOTIDE SEQUENCE [LARGE SCALE GENOMIC DNA]</scope>
    <source>
        <strain evidence="2 3">WP1</strain>
    </source>
</reference>
<gene>
    <name evidence="2" type="ORF">A4R43_07480</name>
</gene>
<dbReference type="OrthoDB" id="1491277at2"/>